<dbReference type="Proteomes" id="UP000249915">
    <property type="component" value="Unassembled WGS sequence"/>
</dbReference>
<comment type="caution">
    <text evidence="1">The sequence shown here is derived from an EMBL/GenBank/DDBJ whole genome shotgun (WGS) entry which is preliminary data.</text>
</comment>
<dbReference type="OrthoDB" id="3199623at2"/>
<dbReference type="Pfam" id="PF12686">
    <property type="entry name" value="DUF3800"/>
    <property type="match status" value="1"/>
</dbReference>
<protein>
    <submittedName>
        <fullName evidence="1">Uncharacterized protein</fullName>
    </submittedName>
</protein>
<sequence length="217" mass="24940">MSEIYMYADETGDLDMSGSPGSSTYFGFGTAVFTRDHGQELWEGLQLRCHLERRGVKLPKGLHAKNDSPATRGEVFELIHRQAPRLDTTFLYKRNAYDSIKEKGSAYLYKVAWYLHFKEIARRVTKPGDTLYVIAGSLQTHNKRDAIRHALEDVCNQVAHRRTIVPCIWDAQTSWGIQVADYVLWAVQRVLEGRKCSWYEPCVEPTLKTRFLPWGQA</sequence>
<accession>A0A2V4AMC1</accession>
<dbReference type="InterPro" id="IPR024524">
    <property type="entry name" value="DUF3800"/>
</dbReference>
<proteinExistence type="predicted"/>
<keyword evidence="2" id="KW-1185">Reference proteome</keyword>
<name>A0A2V4AMC1_9PSEU</name>
<gene>
    <name evidence="1" type="ORF">BAY60_28360</name>
</gene>
<evidence type="ECO:0000313" key="1">
    <source>
        <dbReference type="EMBL" id="PXY21352.1"/>
    </source>
</evidence>
<evidence type="ECO:0000313" key="2">
    <source>
        <dbReference type="Proteomes" id="UP000249915"/>
    </source>
</evidence>
<organism evidence="1 2">
    <name type="scientific">Prauserella muralis</name>
    <dbReference type="NCBI Taxonomy" id="588067"/>
    <lineage>
        <taxon>Bacteria</taxon>
        <taxon>Bacillati</taxon>
        <taxon>Actinomycetota</taxon>
        <taxon>Actinomycetes</taxon>
        <taxon>Pseudonocardiales</taxon>
        <taxon>Pseudonocardiaceae</taxon>
        <taxon>Prauserella</taxon>
    </lineage>
</organism>
<dbReference type="EMBL" id="MASW01000006">
    <property type="protein sequence ID" value="PXY21352.1"/>
    <property type="molecule type" value="Genomic_DNA"/>
</dbReference>
<reference evidence="1 2" key="1">
    <citation type="submission" date="2016-07" db="EMBL/GenBank/DDBJ databases">
        <title>Draft genome sequence of Prauserella muralis DSM 45305, isolated from a mould-covered wall in an indoor environment.</title>
        <authorList>
            <person name="Ruckert C."/>
            <person name="Albersmeier A."/>
            <person name="Jiang C.-L."/>
            <person name="Jiang Y."/>
            <person name="Kalinowski J."/>
            <person name="Schneider O."/>
            <person name="Winkler A."/>
            <person name="Zotchev S.B."/>
        </authorList>
    </citation>
    <scope>NUCLEOTIDE SEQUENCE [LARGE SCALE GENOMIC DNA]</scope>
    <source>
        <strain evidence="1 2">DSM 45305</strain>
    </source>
</reference>
<dbReference type="RefSeq" id="WP_112284591.1">
    <property type="nucleotide sequence ID" value="NZ_MASW01000006.1"/>
</dbReference>
<dbReference type="AlphaFoldDB" id="A0A2V4AMC1"/>